<dbReference type="InterPro" id="IPR012910">
    <property type="entry name" value="Plug_dom"/>
</dbReference>
<dbReference type="GO" id="GO:0044718">
    <property type="term" value="P:siderophore transmembrane transport"/>
    <property type="evidence" value="ECO:0007669"/>
    <property type="project" value="TreeGrafter"/>
</dbReference>
<dbReference type="RefSeq" id="WP_142528662.1">
    <property type="nucleotide sequence ID" value="NZ_CBCSJO010000006.1"/>
</dbReference>
<dbReference type="AlphaFoldDB" id="A0A521DUC3"/>
<feature type="domain" description="TonB-dependent receptor plug" evidence="14">
    <location>
        <begin position="118"/>
        <end position="241"/>
    </location>
</feature>
<accession>A0A521DUC3</accession>
<name>A0A521DUC3_9SPHI</name>
<dbReference type="InterPro" id="IPR000531">
    <property type="entry name" value="Beta-barrel_TonB"/>
</dbReference>
<evidence type="ECO:0000256" key="12">
    <source>
        <dbReference type="SAM" id="SignalP"/>
    </source>
</evidence>
<dbReference type="Pfam" id="PF07715">
    <property type="entry name" value="Plug"/>
    <property type="match status" value="1"/>
</dbReference>
<dbReference type="InterPro" id="IPR023997">
    <property type="entry name" value="TonB-dep_OMP_SusC/RagA_CS"/>
</dbReference>
<dbReference type="SUPFAM" id="SSF56935">
    <property type="entry name" value="Porins"/>
    <property type="match status" value="1"/>
</dbReference>
<feature type="chain" id="PRO_5021829402" evidence="12">
    <location>
        <begin position="21"/>
        <end position="1100"/>
    </location>
</feature>
<dbReference type="EMBL" id="FXTN01000006">
    <property type="protein sequence ID" value="SMO75307.1"/>
    <property type="molecule type" value="Genomic_DNA"/>
</dbReference>
<evidence type="ECO:0000256" key="6">
    <source>
        <dbReference type="ARBA" id="ARBA00023077"/>
    </source>
</evidence>
<comment type="subcellular location">
    <subcellularLocation>
        <location evidence="1 10">Cell outer membrane</location>
        <topology evidence="1 10">Multi-pass membrane protein</topology>
    </subcellularLocation>
</comment>
<keyword evidence="4 10" id="KW-0812">Transmembrane</keyword>
<dbReference type="InterPro" id="IPR037066">
    <property type="entry name" value="Plug_dom_sf"/>
</dbReference>
<evidence type="ECO:0000256" key="9">
    <source>
        <dbReference type="ARBA" id="ARBA00023237"/>
    </source>
</evidence>
<dbReference type="Pfam" id="PF13715">
    <property type="entry name" value="CarbopepD_reg_2"/>
    <property type="match status" value="1"/>
</dbReference>
<dbReference type="PANTHER" id="PTHR30069:SF29">
    <property type="entry name" value="HEMOGLOBIN AND HEMOGLOBIN-HAPTOGLOBIN-BINDING PROTEIN 1-RELATED"/>
    <property type="match status" value="1"/>
</dbReference>
<keyword evidence="3 10" id="KW-1134">Transmembrane beta strand</keyword>
<dbReference type="Gene3D" id="2.170.130.10">
    <property type="entry name" value="TonB-dependent receptor, plug domain"/>
    <property type="match status" value="1"/>
</dbReference>
<keyword evidence="7 10" id="KW-0472">Membrane</keyword>
<keyword evidence="9 10" id="KW-0998">Cell outer membrane</keyword>
<dbReference type="SUPFAM" id="SSF49464">
    <property type="entry name" value="Carboxypeptidase regulatory domain-like"/>
    <property type="match status" value="1"/>
</dbReference>
<dbReference type="Proteomes" id="UP000320300">
    <property type="component" value="Unassembled WGS sequence"/>
</dbReference>
<protein>
    <submittedName>
        <fullName evidence="15">TonB-linked outer membrane protein, SusC/RagA family</fullName>
    </submittedName>
</protein>
<dbReference type="GO" id="GO:0015344">
    <property type="term" value="F:siderophore uptake transmembrane transporter activity"/>
    <property type="evidence" value="ECO:0007669"/>
    <property type="project" value="TreeGrafter"/>
</dbReference>
<dbReference type="InterPro" id="IPR039426">
    <property type="entry name" value="TonB-dep_rcpt-like"/>
</dbReference>
<dbReference type="NCBIfam" id="TIGR04057">
    <property type="entry name" value="SusC_RagA_signa"/>
    <property type="match status" value="1"/>
</dbReference>
<dbReference type="Gene3D" id="2.60.40.1120">
    <property type="entry name" value="Carboxypeptidase-like, regulatory domain"/>
    <property type="match status" value="1"/>
</dbReference>
<evidence type="ECO:0000256" key="2">
    <source>
        <dbReference type="ARBA" id="ARBA00022448"/>
    </source>
</evidence>
<dbReference type="OrthoDB" id="9768177at2"/>
<keyword evidence="16" id="KW-1185">Reference proteome</keyword>
<keyword evidence="2 10" id="KW-0813">Transport</keyword>
<evidence type="ECO:0000259" key="13">
    <source>
        <dbReference type="Pfam" id="PF00593"/>
    </source>
</evidence>
<evidence type="ECO:0000256" key="3">
    <source>
        <dbReference type="ARBA" id="ARBA00022452"/>
    </source>
</evidence>
<reference evidence="15 16" key="1">
    <citation type="submission" date="2017-05" db="EMBL/GenBank/DDBJ databases">
        <authorList>
            <person name="Varghese N."/>
            <person name="Submissions S."/>
        </authorList>
    </citation>
    <scope>NUCLEOTIDE SEQUENCE [LARGE SCALE GENOMIC DNA]</scope>
    <source>
        <strain evidence="15 16">DSM 19036</strain>
    </source>
</reference>
<dbReference type="InterPro" id="IPR008969">
    <property type="entry name" value="CarboxyPept-like_regulatory"/>
</dbReference>
<keyword evidence="6 11" id="KW-0798">TonB box</keyword>
<evidence type="ECO:0000256" key="8">
    <source>
        <dbReference type="ARBA" id="ARBA00023170"/>
    </source>
</evidence>
<evidence type="ECO:0000256" key="10">
    <source>
        <dbReference type="PROSITE-ProRule" id="PRU01360"/>
    </source>
</evidence>
<dbReference type="NCBIfam" id="TIGR04056">
    <property type="entry name" value="OMP_RagA_SusC"/>
    <property type="match status" value="1"/>
</dbReference>
<evidence type="ECO:0000259" key="14">
    <source>
        <dbReference type="Pfam" id="PF07715"/>
    </source>
</evidence>
<dbReference type="PANTHER" id="PTHR30069">
    <property type="entry name" value="TONB-DEPENDENT OUTER MEMBRANE RECEPTOR"/>
    <property type="match status" value="1"/>
</dbReference>
<feature type="signal peptide" evidence="12">
    <location>
        <begin position="1"/>
        <end position="20"/>
    </location>
</feature>
<dbReference type="Pfam" id="PF00593">
    <property type="entry name" value="TonB_dep_Rec_b-barrel"/>
    <property type="match status" value="1"/>
</dbReference>
<evidence type="ECO:0000256" key="4">
    <source>
        <dbReference type="ARBA" id="ARBA00022692"/>
    </source>
</evidence>
<gene>
    <name evidence="15" type="ORF">SAMN06265348_106200</name>
</gene>
<comment type="similarity">
    <text evidence="10 11">Belongs to the TonB-dependent receptor family.</text>
</comment>
<dbReference type="InterPro" id="IPR023996">
    <property type="entry name" value="TonB-dep_OMP_SusC/RagA"/>
</dbReference>
<evidence type="ECO:0000256" key="5">
    <source>
        <dbReference type="ARBA" id="ARBA00022729"/>
    </source>
</evidence>
<evidence type="ECO:0000256" key="7">
    <source>
        <dbReference type="ARBA" id="ARBA00023136"/>
    </source>
</evidence>
<keyword evidence="5 12" id="KW-0732">Signal</keyword>
<feature type="domain" description="TonB-dependent receptor-like beta-barrel" evidence="13">
    <location>
        <begin position="479"/>
        <end position="894"/>
    </location>
</feature>
<organism evidence="15 16">
    <name type="scientific">Pedobacter westerhofensis</name>
    <dbReference type="NCBI Taxonomy" id="425512"/>
    <lineage>
        <taxon>Bacteria</taxon>
        <taxon>Pseudomonadati</taxon>
        <taxon>Bacteroidota</taxon>
        <taxon>Sphingobacteriia</taxon>
        <taxon>Sphingobacteriales</taxon>
        <taxon>Sphingobacteriaceae</taxon>
        <taxon>Pedobacter</taxon>
    </lineage>
</organism>
<evidence type="ECO:0000256" key="1">
    <source>
        <dbReference type="ARBA" id="ARBA00004571"/>
    </source>
</evidence>
<sequence>MKKLILSLFVFLFVAISAMAQDRTVTGTVKGKDDGLPVPGVSVRVKGTSNAVATGSDGKYAIKVSAGATALEFSSVGYTRQEIPLGAGSVINITLSQDSKILGEVVVTALGIQRNRNQVAYAAQTLDGAAVSENRSSNLGSSLSGKVSGLEIRQNNTLGGSTNVVIRGVKSMTQNNQALFVVDGVPVANNNMNTSDQQSGIGGYDYGNPASDINPDDVENITVLKGAAASALYGSRGSNGVILITTKKGRSGLNITLNTGISLGVIDKSTFPKYQKKYGGGYGPYYGTDESNYLVNNVDINGDGVNDLIAPLTEDASYGQKFDPNLLVYQWDAFDSTSPNFGKATPWVAAKNDPTTFFEKPVSNNQSIMISNSYDKGSFKLGYTRDNQNGILPNSNIQKNTVNFGSTYNITSRLTAGADVNYSRVDGRGRYGTGYNGAGVYNPATNFRQWWQTNVDVKELEAAYFRAKDRSAANPAFVGQENVTWNLADYTSGRPIFWDNPYFARYENYETDNRDRVIGNVNMNYKVTDWLNLMGRYSLDTYHQLQEERQAIGSLDVPLYSKYTQDYTESNVDFLATVNKKLSEDFNLSGLLGVNVRRQRTQSNYAITNGGLGLSGIYSLSNSVSPIEAPIEIDARREVQGVFAGATLAYKNTYTLDGTIRRDASSTLPKKNNSYYYPSVSAGFVFSELLKDERDWLSYGKLRANYAQVGSDAPIYTIANTYNIATPFDGRSQASVSTTRGLIEAVKNNPDLKPEQSRSKEVGVEASFFGSRLGLDATYYNTKTIDQILPVKVSTTTGYDSKFLNAGSVVNKGVELSLNGSPLKTRDFEWKVNVNWTRNRNKVTELFKDDSGNEATNLSIADFQGGITINASLDQPFGTIRGSNFVYNDKGEKVVGANGRYLQSETANETIGNMNPKWTGGINNSFRYKNVNLSFLIDVRKGGSVFSLDQYYGLATGMYEETAGLNELGNESRLPISEGGGFINPGVYADGTPNTTRVPNDEFGSYGYRRLPAAAFVYDAGYIKLREVIIGYSLPQTLVSKMGPLKGVDLSLIGRNLWIIHKNLPNADPEDGLSFGNVQGYQVGSYPSVRTFAFNLKVRF</sequence>
<dbReference type="GO" id="GO:0009279">
    <property type="term" value="C:cell outer membrane"/>
    <property type="evidence" value="ECO:0007669"/>
    <property type="project" value="UniProtKB-SubCell"/>
</dbReference>
<dbReference type="PROSITE" id="PS52016">
    <property type="entry name" value="TONB_DEPENDENT_REC_3"/>
    <property type="match status" value="1"/>
</dbReference>
<dbReference type="Gene3D" id="2.40.170.20">
    <property type="entry name" value="TonB-dependent receptor, beta-barrel domain"/>
    <property type="match status" value="1"/>
</dbReference>
<keyword evidence="8" id="KW-0675">Receptor</keyword>
<evidence type="ECO:0000313" key="16">
    <source>
        <dbReference type="Proteomes" id="UP000320300"/>
    </source>
</evidence>
<evidence type="ECO:0000313" key="15">
    <source>
        <dbReference type="EMBL" id="SMO75307.1"/>
    </source>
</evidence>
<evidence type="ECO:0000256" key="11">
    <source>
        <dbReference type="RuleBase" id="RU003357"/>
    </source>
</evidence>
<dbReference type="InterPro" id="IPR036942">
    <property type="entry name" value="Beta-barrel_TonB_sf"/>
</dbReference>
<proteinExistence type="inferred from homology"/>